<keyword evidence="2" id="KW-1185">Reference proteome</keyword>
<reference evidence="1 2" key="1">
    <citation type="submission" date="2021-06" db="EMBL/GenBank/DDBJ databases">
        <authorList>
            <person name="Palmer J.M."/>
        </authorList>
    </citation>
    <scope>NUCLEOTIDE SEQUENCE [LARGE SCALE GENOMIC DNA]</scope>
    <source>
        <strain evidence="1 2">AS_MEX2019</strain>
        <tissue evidence="1">Muscle</tissue>
    </source>
</reference>
<name>A0ABV0YRY5_9TELE</name>
<gene>
    <name evidence="1" type="ORF">AMECASPLE_026568</name>
</gene>
<proteinExistence type="predicted"/>
<dbReference type="Proteomes" id="UP001469553">
    <property type="component" value="Unassembled WGS sequence"/>
</dbReference>
<sequence>AQQVGNVSQDVYGKGSKVQFGFPVTSAFTPQRDFCLEECKSLLGFQSAWLLPVYQHGGARLLSRDGTDLLLWSDESLKGGQGGAE</sequence>
<feature type="non-terminal residue" evidence="1">
    <location>
        <position position="1"/>
    </location>
</feature>
<protein>
    <submittedName>
        <fullName evidence="1">Uncharacterized protein</fullName>
    </submittedName>
</protein>
<dbReference type="EMBL" id="JAHRIP010040349">
    <property type="protein sequence ID" value="MEQ2296623.1"/>
    <property type="molecule type" value="Genomic_DNA"/>
</dbReference>
<evidence type="ECO:0000313" key="2">
    <source>
        <dbReference type="Proteomes" id="UP001469553"/>
    </source>
</evidence>
<organism evidence="1 2">
    <name type="scientific">Ameca splendens</name>
    <dbReference type="NCBI Taxonomy" id="208324"/>
    <lineage>
        <taxon>Eukaryota</taxon>
        <taxon>Metazoa</taxon>
        <taxon>Chordata</taxon>
        <taxon>Craniata</taxon>
        <taxon>Vertebrata</taxon>
        <taxon>Euteleostomi</taxon>
        <taxon>Actinopterygii</taxon>
        <taxon>Neopterygii</taxon>
        <taxon>Teleostei</taxon>
        <taxon>Neoteleostei</taxon>
        <taxon>Acanthomorphata</taxon>
        <taxon>Ovalentaria</taxon>
        <taxon>Atherinomorphae</taxon>
        <taxon>Cyprinodontiformes</taxon>
        <taxon>Goodeidae</taxon>
        <taxon>Ameca</taxon>
    </lineage>
</organism>
<accession>A0ABV0YRY5</accession>
<comment type="caution">
    <text evidence="1">The sequence shown here is derived from an EMBL/GenBank/DDBJ whole genome shotgun (WGS) entry which is preliminary data.</text>
</comment>
<evidence type="ECO:0000313" key="1">
    <source>
        <dbReference type="EMBL" id="MEQ2296623.1"/>
    </source>
</evidence>